<reference evidence="2 3" key="1">
    <citation type="submission" date="2020-04" db="EMBL/GenBank/DDBJ databases">
        <authorList>
            <person name="De Canck E."/>
        </authorList>
    </citation>
    <scope>NUCLEOTIDE SEQUENCE [LARGE SCALE GENOMIC DNA]</scope>
    <source>
        <strain evidence="2 3">LMG 22037</strain>
    </source>
</reference>
<name>A0A6J5CME8_9BURK</name>
<evidence type="ECO:0000313" key="3">
    <source>
        <dbReference type="Proteomes" id="UP000494249"/>
    </source>
</evidence>
<dbReference type="AlphaFoldDB" id="A0A6J5CME8"/>
<evidence type="ECO:0000313" key="2">
    <source>
        <dbReference type="EMBL" id="CAB3741337.1"/>
    </source>
</evidence>
<evidence type="ECO:0000256" key="1">
    <source>
        <dbReference type="SAM" id="MobiDB-lite"/>
    </source>
</evidence>
<dbReference type="EMBL" id="CADIKB010000071">
    <property type="protein sequence ID" value="CAB3741337.1"/>
    <property type="molecule type" value="Genomic_DNA"/>
</dbReference>
<accession>A0A6J5CME8</accession>
<protein>
    <submittedName>
        <fullName evidence="2">Uncharacterized protein</fullName>
    </submittedName>
</protein>
<dbReference type="Proteomes" id="UP000494249">
    <property type="component" value="Unassembled WGS sequence"/>
</dbReference>
<feature type="region of interest" description="Disordered" evidence="1">
    <location>
        <begin position="1"/>
        <end position="27"/>
    </location>
</feature>
<gene>
    <name evidence="2" type="ORF">LMG22037_06479</name>
</gene>
<proteinExistence type="predicted"/>
<sequence length="60" mass="6606">MTRMTRGPRPLDPFDPSGMQKASHAGTGTWLAQRLALLATATKQHSTANQPRNSLQFRLS</sequence>
<organism evidence="2 3">
    <name type="scientific">Paraburkholderia phenoliruptrix</name>
    <dbReference type="NCBI Taxonomy" id="252970"/>
    <lineage>
        <taxon>Bacteria</taxon>
        <taxon>Pseudomonadati</taxon>
        <taxon>Pseudomonadota</taxon>
        <taxon>Betaproteobacteria</taxon>
        <taxon>Burkholderiales</taxon>
        <taxon>Burkholderiaceae</taxon>
        <taxon>Paraburkholderia</taxon>
    </lineage>
</organism>